<keyword evidence="4 7" id="KW-0068">Autocatalytic cleavage</keyword>
<evidence type="ECO:0000256" key="7">
    <source>
        <dbReference type="RuleBase" id="RU003991"/>
    </source>
</evidence>
<evidence type="ECO:0000256" key="2">
    <source>
        <dbReference type="ARBA" id="ARBA00022763"/>
    </source>
</evidence>
<keyword evidence="3 7" id="KW-0378">Hydrolase</keyword>
<dbReference type="PRINTS" id="PR00726">
    <property type="entry name" value="LEXASERPTASE"/>
</dbReference>
<organism evidence="10 11">
    <name type="scientific">Bombiscardovia apis</name>
    <dbReference type="NCBI Taxonomy" id="2932182"/>
    <lineage>
        <taxon>Bacteria</taxon>
        <taxon>Bacillati</taxon>
        <taxon>Actinomycetota</taxon>
        <taxon>Actinomycetes</taxon>
        <taxon>Bifidobacteriales</taxon>
        <taxon>Bifidobacteriaceae</taxon>
        <taxon>Bombiscardovia</taxon>
    </lineage>
</organism>
<evidence type="ECO:0000256" key="3">
    <source>
        <dbReference type="ARBA" id="ARBA00022801"/>
    </source>
</evidence>
<protein>
    <recommendedName>
        <fullName evidence="9">Peptidase S24/S26A/S26B/S26C domain-containing protein</fullName>
    </recommendedName>
</protein>
<evidence type="ECO:0000256" key="8">
    <source>
        <dbReference type="SAM" id="MobiDB-lite"/>
    </source>
</evidence>
<feature type="compositionally biased region" description="Basic and acidic residues" evidence="8">
    <location>
        <begin position="158"/>
        <end position="167"/>
    </location>
</feature>
<dbReference type="Pfam" id="PF00717">
    <property type="entry name" value="Peptidase_S24"/>
    <property type="match status" value="1"/>
</dbReference>
<dbReference type="InterPro" id="IPR050077">
    <property type="entry name" value="LexA_repressor"/>
</dbReference>
<dbReference type="InterPro" id="IPR015927">
    <property type="entry name" value="Peptidase_S24_S26A/B/C"/>
</dbReference>
<dbReference type="InterPro" id="IPR039418">
    <property type="entry name" value="LexA-like"/>
</dbReference>
<dbReference type="CDD" id="cd06529">
    <property type="entry name" value="S24_LexA-like"/>
    <property type="match status" value="1"/>
</dbReference>
<keyword evidence="6" id="KW-0742">SOS response</keyword>
<evidence type="ECO:0000313" key="11">
    <source>
        <dbReference type="Proteomes" id="UP001321748"/>
    </source>
</evidence>
<evidence type="ECO:0000256" key="6">
    <source>
        <dbReference type="ARBA" id="ARBA00023236"/>
    </source>
</evidence>
<proteinExistence type="inferred from homology"/>
<keyword evidence="2" id="KW-0227">DNA damage</keyword>
<evidence type="ECO:0000256" key="4">
    <source>
        <dbReference type="ARBA" id="ARBA00022813"/>
    </source>
</evidence>
<sequence length="222" mass="23979">MADQSARPATAGDQTLDVSNVYSISLKPQLVPVALEAVHAGFPSVAQDYFSGEFSFDEHVIVHPNSTFIVRVAGDSMIGAGIFDNDLLIVDRSLTPTDGDVVIAILNDELTVKRLRCQGQQTYLHAENPAYPDFHPLEGEELVVWGVVTGNYHWQRADTSTHIEGRPAPKVTYPQPGASSNHTLAGTPNSSRSAGQPTGNRKPGFHSSPDSPYPSAEWGHHV</sequence>
<evidence type="ECO:0000256" key="5">
    <source>
        <dbReference type="ARBA" id="ARBA00023204"/>
    </source>
</evidence>
<dbReference type="NCBIfam" id="NF007621">
    <property type="entry name" value="PRK10276.1"/>
    <property type="match status" value="1"/>
</dbReference>
<dbReference type="InterPro" id="IPR036286">
    <property type="entry name" value="LexA/Signal_pep-like_sf"/>
</dbReference>
<dbReference type="Proteomes" id="UP001321748">
    <property type="component" value="Chromosome"/>
</dbReference>
<name>A0ABM8BC24_9BIFI</name>
<evidence type="ECO:0000313" key="10">
    <source>
        <dbReference type="EMBL" id="BDR54467.1"/>
    </source>
</evidence>
<dbReference type="PANTHER" id="PTHR33516:SF2">
    <property type="entry name" value="LEXA REPRESSOR-RELATED"/>
    <property type="match status" value="1"/>
</dbReference>
<accession>A0ABM8BC24</accession>
<keyword evidence="11" id="KW-1185">Reference proteome</keyword>
<evidence type="ECO:0000259" key="9">
    <source>
        <dbReference type="Pfam" id="PF00717"/>
    </source>
</evidence>
<feature type="domain" description="Peptidase S24/S26A/S26B/S26C" evidence="9">
    <location>
        <begin position="34"/>
        <end position="148"/>
    </location>
</feature>
<dbReference type="InterPro" id="IPR006197">
    <property type="entry name" value="Peptidase_S24_LexA"/>
</dbReference>
<feature type="region of interest" description="Disordered" evidence="8">
    <location>
        <begin position="158"/>
        <end position="222"/>
    </location>
</feature>
<reference evidence="10 11" key="1">
    <citation type="journal article" date="2023" name="Microbiol. Spectr.">
        <title>Symbiosis of Carpenter Bees with Uncharacterized Lactic Acid Bacteria Showing NAD Auxotrophy.</title>
        <authorList>
            <person name="Kawasaki S."/>
            <person name="Ozawa K."/>
            <person name="Mori T."/>
            <person name="Yamamoto A."/>
            <person name="Ito M."/>
            <person name="Ohkuma M."/>
            <person name="Sakamoto M."/>
            <person name="Matsutani M."/>
        </authorList>
    </citation>
    <scope>NUCLEOTIDE SEQUENCE [LARGE SCALE GENOMIC DNA]</scope>
    <source>
        <strain evidence="10 11">KimH</strain>
    </source>
</reference>
<dbReference type="PANTHER" id="PTHR33516">
    <property type="entry name" value="LEXA REPRESSOR"/>
    <property type="match status" value="1"/>
</dbReference>
<gene>
    <name evidence="10" type="ORF">KIMH_05780</name>
</gene>
<comment type="similarity">
    <text evidence="1 7">Belongs to the peptidase S24 family.</text>
</comment>
<dbReference type="SUPFAM" id="SSF51306">
    <property type="entry name" value="LexA/Signal peptidase"/>
    <property type="match status" value="1"/>
</dbReference>
<keyword evidence="5" id="KW-0234">DNA repair</keyword>
<feature type="compositionally biased region" description="Polar residues" evidence="8">
    <location>
        <begin position="177"/>
        <end position="199"/>
    </location>
</feature>
<dbReference type="Gene3D" id="2.10.109.10">
    <property type="entry name" value="Umud Fragment, subunit A"/>
    <property type="match status" value="1"/>
</dbReference>
<dbReference type="EMBL" id="AP026800">
    <property type="protein sequence ID" value="BDR54467.1"/>
    <property type="molecule type" value="Genomic_DNA"/>
</dbReference>
<dbReference type="RefSeq" id="WP_317643473.1">
    <property type="nucleotide sequence ID" value="NZ_AP026800.1"/>
</dbReference>
<evidence type="ECO:0000256" key="1">
    <source>
        <dbReference type="ARBA" id="ARBA00007484"/>
    </source>
</evidence>